<feature type="domain" description="Glycosyl transferase family 25" evidence="4">
    <location>
        <begin position="294"/>
        <end position="473"/>
    </location>
</feature>
<evidence type="ECO:0000256" key="2">
    <source>
        <dbReference type="ARBA" id="ARBA00022676"/>
    </source>
</evidence>
<gene>
    <name evidence="5" type="primary">WBGene00092121</name>
</gene>
<proteinExistence type="inferred from homology"/>
<dbReference type="AlphaFoldDB" id="A0A2A6BQT5"/>
<dbReference type="PANTHER" id="PTHR10730">
    <property type="entry name" value="PROCOLLAGEN-LYSINE,2-OXOGLUTARATE 5-DIOXYGENASE/GLYCOSYLTRANSFERASE 25 FAMILY MEMBER"/>
    <property type="match status" value="1"/>
</dbReference>
<dbReference type="InterPro" id="IPR050757">
    <property type="entry name" value="Collagen_mod_GT25"/>
</dbReference>
<accession>A0A8R1Y4U9</accession>
<reference evidence="6" key="1">
    <citation type="journal article" date="2008" name="Nat. Genet.">
        <title>The Pristionchus pacificus genome provides a unique perspective on nematode lifestyle and parasitism.</title>
        <authorList>
            <person name="Dieterich C."/>
            <person name="Clifton S.W."/>
            <person name="Schuster L.N."/>
            <person name="Chinwalla A."/>
            <person name="Delehaunty K."/>
            <person name="Dinkelacker I."/>
            <person name="Fulton L."/>
            <person name="Fulton R."/>
            <person name="Godfrey J."/>
            <person name="Minx P."/>
            <person name="Mitreva M."/>
            <person name="Roeseler W."/>
            <person name="Tian H."/>
            <person name="Witte H."/>
            <person name="Yang S.P."/>
            <person name="Wilson R.K."/>
            <person name="Sommer R.J."/>
        </authorList>
    </citation>
    <scope>NUCLEOTIDE SEQUENCE [LARGE SCALE GENOMIC DNA]</scope>
    <source>
        <strain evidence="6">PS312</strain>
    </source>
</reference>
<evidence type="ECO:0000256" key="1">
    <source>
        <dbReference type="ARBA" id="ARBA00006721"/>
    </source>
</evidence>
<dbReference type="GO" id="GO:0050211">
    <property type="term" value="F:procollagen galactosyltransferase activity"/>
    <property type="evidence" value="ECO:0000318"/>
    <property type="project" value="GO_Central"/>
</dbReference>
<sequence length="535" mass="61759">MILLPFIFIPLSLCLSPFPPEDGDVRHLYPQSAISILIGTHSHLLPYLLGWIENIDYPKKRLHLDIYLSPDAKEDATNEQIQWWKGQTSSLFKSLLIHETTKLEGRSWEEHALNNARQRQSSFLLLWKADDLPSNSLFLSKIFNTSRPVISSLLLSPPSHRGKWNMDLSPDLLKIQVGSEMKEASRVSYPIVINLDKMDSAYLTFEAGNVRGYEGNDSPSEVFVFSAKVMSIPLFVDRSIEVGWHFDEKFPLEERKITLRYLLADQIVDYSSISIPQSRFVRAPLPMKKKFGFEKIFIINLRRRPERRRIMEGICDVIGIDCEFVDATDGRSLPSSYPVTQLDSFFDPSTKRKMTNGEVGCFLSHYRMWESVVSSGFSRVLIVEDDARFVDGAFMMIREMMEDIMKKRIDWGLIYMGRKRTAEHTKKDMWVSGVRHLSTVGYSYWTVGYALSLDGAKSLIIGKPLEKMVPVDEYLPIMAGVHPNQEWMNSFEIRSLKMFTIHPLVIYPHRYTNEEGHLSDTEDSEIYDDKRNDEL</sequence>
<dbReference type="PANTHER" id="PTHR10730:SF53">
    <property type="entry name" value="GLYCOSYLTRANSFERASE 25 FAMILY MEMBER"/>
    <property type="match status" value="1"/>
</dbReference>
<dbReference type="Pfam" id="PF01755">
    <property type="entry name" value="Glyco_transf_25"/>
    <property type="match status" value="1"/>
</dbReference>
<protein>
    <recommendedName>
        <fullName evidence="4">Glycosyl transferase family 25 domain-containing protein</fullName>
    </recommendedName>
</protein>
<keyword evidence="3" id="KW-0808">Transferase</keyword>
<comment type="similarity">
    <text evidence="1">Belongs to the glycosyltransferase 25 family.</text>
</comment>
<name>A0A2A6BQT5_PRIPA</name>
<dbReference type="InterPro" id="IPR002654">
    <property type="entry name" value="Glyco_trans_25"/>
</dbReference>
<organism evidence="5 6">
    <name type="scientific">Pristionchus pacificus</name>
    <name type="common">Parasitic nematode worm</name>
    <dbReference type="NCBI Taxonomy" id="54126"/>
    <lineage>
        <taxon>Eukaryota</taxon>
        <taxon>Metazoa</taxon>
        <taxon>Ecdysozoa</taxon>
        <taxon>Nematoda</taxon>
        <taxon>Chromadorea</taxon>
        <taxon>Rhabditida</taxon>
        <taxon>Rhabditina</taxon>
        <taxon>Diplogasteromorpha</taxon>
        <taxon>Diplogasteroidea</taxon>
        <taxon>Neodiplogasteridae</taxon>
        <taxon>Pristionchus</taxon>
    </lineage>
</organism>
<dbReference type="OrthoDB" id="47375at2759"/>
<evidence type="ECO:0000313" key="5">
    <source>
        <dbReference type="EnsemblMetazoa" id="PPA02567.1"/>
    </source>
</evidence>
<dbReference type="CDD" id="cd06532">
    <property type="entry name" value="Glyco_transf_25"/>
    <property type="match status" value="1"/>
</dbReference>
<evidence type="ECO:0000256" key="3">
    <source>
        <dbReference type="ARBA" id="ARBA00022679"/>
    </source>
</evidence>
<dbReference type="EnsemblMetazoa" id="PPA02567.1">
    <property type="protein sequence ID" value="PPA02567.1"/>
    <property type="gene ID" value="WBGene00092121"/>
</dbReference>
<evidence type="ECO:0000313" key="6">
    <source>
        <dbReference type="Proteomes" id="UP000005239"/>
    </source>
</evidence>
<evidence type="ECO:0000259" key="4">
    <source>
        <dbReference type="Pfam" id="PF01755"/>
    </source>
</evidence>
<keyword evidence="6" id="KW-1185">Reference proteome</keyword>
<reference evidence="5" key="2">
    <citation type="submission" date="2022-06" db="UniProtKB">
        <authorList>
            <consortium name="EnsemblMetazoa"/>
        </authorList>
    </citation>
    <scope>IDENTIFICATION</scope>
    <source>
        <strain evidence="5">PS312</strain>
    </source>
</reference>
<accession>A0A2A6BQT5</accession>
<keyword evidence="2" id="KW-0328">Glycosyltransferase</keyword>
<dbReference type="Proteomes" id="UP000005239">
    <property type="component" value="Unassembled WGS sequence"/>
</dbReference>